<protein>
    <submittedName>
        <fullName evidence="1">2066_t:CDS:1</fullName>
    </submittedName>
</protein>
<keyword evidence="2" id="KW-1185">Reference proteome</keyword>
<dbReference type="EMBL" id="CAJVQC010000842">
    <property type="protein sequence ID" value="CAG8482003.1"/>
    <property type="molecule type" value="Genomic_DNA"/>
</dbReference>
<name>A0ACA9KME5_9GLOM</name>
<proteinExistence type="predicted"/>
<gene>
    <name evidence="1" type="ORF">RPERSI_LOCUS1022</name>
</gene>
<evidence type="ECO:0000313" key="1">
    <source>
        <dbReference type="EMBL" id="CAG8482003.1"/>
    </source>
</evidence>
<dbReference type="Proteomes" id="UP000789920">
    <property type="component" value="Unassembled WGS sequence"/>
</dbReference>
<reference evidence="1" key="1">
    <citation type="submission" date="2021-06" db="EMBL/GenBank/DDBJ databases">
        <authorList>
            <person name="Kallberg Y."/>
            <person name="Tangrot J."/>
            <person name="Rosling A."/>
        </authorList>
    </citation>
    <scope>NUCLEOTIDE SEQUENCE</scope>
    <source>
        <strain evidence="1">MA461A</strain>
    </source>
</reference>
<sequence length="203" mass="24096">MAPKYSRLSKSSLEIPTLIAIQNMLIRRYKRIKSTTELKELKLSYLVMQSFTMLRNKMLRAKSQSLRKLILQEICFKKDNLAILMPNLEILSIKYSSGDPFGEEKNKFQNLKRLELVNNSIELNQAILNTEYESLKSFVIYERKLTEEEKNEFISLLNQNFPNIITLCYITDSFKFSSTLKKFQHLWQLQLEGFAFYNFFYKP</sequence>
<accession>A0ACA9KME5</accession>
<evidence type="ECO:0000313" key="2">
    <source>
        <dbReference type="Proteomes" id="UP000789920"/>
    </source>
</evidence>
<comment type="caution">
    <text evidence="1">The sequence shown here is derived from an EMBL/GenBank/DDBJ whole genome shotgun (WGS) entry which is preliminary data.</text>
</comment>
<organism evidence="1 2">
    <name type="scientific">Racocetra persica</name>
    <dbReference type="NCBI Taxonomy" id="160502"/>
    <lineage>
        <taxon>Eukaryota</taxon>
        <taxon>Fungi</taxon>
        <taxon>Fungi incertae sedis</taxon>
        <taxon>Mucoromycota</taxon>
        <taxon>Glomeromycotina</taxon>
        <taxon>Glomeromycetes</taxon>
        <taxon>Diversisporales</taxon>
        <taxon>Gigasporaceae</taxon>
        <taxon>Racocetra</taxon>
    </lineage>
</organism>